<dbReference type="SUPFAM" id="SSF57625">
    <property type="entry name" value="Invertebrate chitin-binding proteins"/>
    <property type="match status" value="1"/>
</dbReference>
<evidence type="ECO:0000313" key="3">
    <source>
        <dbReference type="EMBL" id="CAF1057518.1"/>
    </source>
</evidence>
<feature type="domain" description="Chitin-binding type-2" evidence="2">
    <location>
        <begin position="96"/>
        <end position="149"/>
    </location>
</feature>
<protein>
    <recommendedName>
        <fullName evidence="2">Chitin-binding type-2 domain-containing protein</fullName>
    </recommendedName>
</protein>
<dbReference type="InterPro" id="IPR003609">
    <property type="entry name" value="Pan_app"/>
</dbReference>
<dbReference type="PROSITE" id="PS50940">
    <property type="entry name" value="CHIT_BIND_II"/>
    <property type="match status" value="1"/>
</dbReference>
<dbReference type="OrthoDB" id="9987187at2759"/>
<sequence length="268" mass="31672">MNLAYFVIAFIVFHQVYSMNWLGQYANDCDFIGNDLESKILNNIDQCLMYCFTKPLCYHYTFRLSDKGCFLKSKNDISLGEAIFKYQHICGVKDRTKVCFEMIDYPPVPLSCNSYYNCVTGHYKFAKCDANKLFDPFLGECNSHSECYHGCRNSTDKVGIPLKTNQFYDCQANLIRNCSEGLSFDLKEKKCLKPILKNMFEYKKTYNFSNVLLAMRKVFEERLCFNWCIRVFYCKIIQYENNICKIFGESRNQSQYLNYNNVYFLRDK</sequence>
<dbReference type="GO" id="GO:0005576">
    <property type="term" value="C:extracellular region"/>
    <property type="evidence" value="ECO:0007669"/>
    <property type="project" value="InterPro"/>
</dbReference>
<comment type="caution">
    <text evidence="3">The sequence shown here is derived from an EMBL/GenBank/DDBJ whole genome shotgun (WGS) entry which is preliminary data.</text>
</comment>
<evidence type="ECO:0000256" key="1">
    <source>
        <dbReference type="SAM" id="SignalP"/>
    </source>
</evidence>
<name>A0A814KY41_9BILA</name>
<feature type="chain" id="PRO_5032845120" description="Chitin-binding type-2 domain-containing protein" evidence="1">
    <location>
        <begin position="19"/>
        <end position="268"/>
    </location>
</feature>
<evidence type="ECO:0000259" key="2">
    <source>
        <dbReference type="PROSITE" id="PS50940"/>
    </source>
</evidence>
<dbReference type="InterPro" id="IPR002557">
    <property type="entry name" value="Chitin-bd_dom"/>
</dbReference>
<proteinExistence type="predicted"/>
<dbReference type="GO" id="GO:0008061">
    <property type="term" value="F:chitin binding"/>
    <property type="evidence" value="ECO:0007669"/>
    <property type="project" value="InterPro"/>
</dbReference>
<organism evidence="3 4">
    <name type="scientific">Brachionus calyciflorus</name>
    <dbReference type="NCBI Taxonomy" id="104777"/>
    <lineage>
        <taxon>Eukaryota</taxon>
        <taxon>Metazoa</taxon>
        <taxon>Spiralia</taxon>
        <taxon>Gnathifera</taxon>
        <taxon>Rotifera</taxon>
        <taxon>Eurotatoria</taxon>
        <taxon>Monogononta</taxon>
        <taxon>Pseudotrocha</taxon>
        <taxon>Ploima</taxon>
        <taxon>Brachionidae</taxon>
        <taxon>Brachionus</taxon>
    </lineage>
</organism>
<dbReference type="Gene3D" id="3.50.4.10">
    <property type="entry name" value="Hepatocyte Growth Factor"/>
    <property type="match status" value="1"/>
</dbReference>
<gene>
    <name evidence="3" type="ORF">OXX778_LOCUS19126</name>
</gene>
<feature type="signal peptide" evidence="1">
    <location>
        <begin position="1"/>
        <end position="18"/>
    </location>
</feature>
<dbReference type="EMBL" id="CAJNOC010005628">
    <property type="protein sequence ID" value="CAF1057518.1"/>
    <property type="molecule type" value="Genomic_DNA"/>
</dbReference>
<reference evidence="3" key="1">
    <citation type="submission" date="2021-02" db="EMBL/GenBank/DDBJ databases">
        <authorList>
            <person name="Nowell W R."/>
        </authorList>
    </citation>
    <scope>NUCLEOTIDE SEQUENCE</scope>
    <source>
        <strain evidence="3">Ploen Becks lab</strain>
    </source>
</reference>
<keyword evidence="1" id="KW-0732">Signal</keyword>
<dbReference type="Pfam" id="PF00024">
    <property type="entry name" value="PAN_1"/>
    <property type="match status" value="1"/>
</dbReference>
<dbReference type="InterPro" id="IPR036508">
    <property type="entry name" value="Chitin-bd_dom_sf"/>
</dbReference>
<keyword evidence="4" id="KW-1185">Reference proteome</keyword>
<evidence type="ECO:0000313" key="4">
    <source>
        <dbReference type="Proteomes" id="UP000663879"/>
    </source>
</evidence>
<accession>A0A814KY41</accession>
<dbReference type="Proteomes" id="UP000663879">
    <property type="component" value="Unassembled WGS sequence"/>
</dbReference>
<dbReference type="AlphaFoldDB" id="A0A814KY41"/>
<dbReference type="Pfam" id="PF01607">
    <property type="entry name" value="CBM_14"/>
    <property type="match status" value="1"/>
</dbReference>